<name>A0A1H8AWJ4_9PROT</name>
<evidence type="ECO:0000313" key="3">
    <source>
        <dbReference type="Proteomes" id="UP000183898"/>
    </source>
</evidence>
<organism evidence="2 3">
    <name type="scientific">Nitrosospira multiformis</name>
    <dbReference type="NCBI Taxonomy" id="1231"/>
    <lineage>
        <taxon>Bacteria</taxon>
        <taxon>Pseudomonadati</taxon>
        <taxon>Pseudomonadota</taxon>
        <taxon>Betaproteobacteria</taxon>
        <taxon>Nitrosomonadales</taxon>
        <taxon>Nitrosomonadaceae</taxon>
        <taxon>Nitrosospira</taxon>
    </lineage>
</organism>
<reference evidence="2 3" key="1">
    <citation type="submission" date="2016-10" db="EMBL/GenBank/DDBJ databases">
        <authorList>
            <person name="de Groot N.N."/>
        </authorList>
    </citation>
    <scope>NUCLEOTIDE SEQUENCE [LARGE SCALE GENOMIC DNA]</scope>
    <source>
        <strain evidence="2 3">Nl18</strain>
    </source>
</reference>
<gene>
    <name evidence="2" type="ORF">SAMN05216404_10129</name>
</gene>
<feature type="compositionally biased region" description="Polar residues" evidence="1">
    <location>
        <begin position="147"/>
        <end position="168"/>
    </location>
</feature>
<feature type="region of interest" description="Disordered" evidence="1">
    <location>
        <begin position="144"/>
        <end position="168"/>
    </location>
</feature>
<proteinExistence type="predicted"/>
<dbReference type="Proteomes" id="UP000183898">
    <property type="component" value="Unassembled WGS sequence"/>
</dbReference>
<protein>
    <submittedName>
        <fullName evidence="2">Uncharacterized protein</fullName>
    </submittedName>
</protein>
<evidence type="ECO:0000313" key="2">
    <source>
        <dbReference type="EMBL" id="SEM74178.1"/>
    </source>
</evidence>
<dbReference type="AlphaFoldDB" id="A0A1H8AWJ4"/>
<accession>A0A1H8AWJ4</accession>
<evidence type="ECO:0000256" key="1">
    <source>
        <dbReference type="SAM" id="MobiDB-lite"/>
    </source>
</evidence>
<sequence>MGVPEGIVPIAGSTAEGAPSIPGNSFYPSFYPSMMLNQQVPIKGARDHDTRSNTYPFARPFLVLPVPPFVNTMPGFYSPGNYMPRGTELHRFNGYVVCNPPNLNGETTAEISAGTTAQRWIKITSTRSPTAPTYPGPCPIYTINGELPQQKSRNTILPSSRTPPGNTR</sequence>
<dbReference type="EMBL" id="FOCT01000001">
    <property type="protein sequence ID" value="SEM74178.1"/>
    <property type="molecule type" value="Genomic_DNA"/>
</dbReference>